<proteinExistence type="predicted"/>
<dbReference type="InterPro" id="IPR013422">
    <property type="entry name" value="CRISPR-assoc_prot_Cas5_N"/>
</dbReference>
<organism evidence="3 4">
    <name type="scientific">Blautia wexlerae</name>
    <dbReference type="NCBI Taxonomy" id="418240"/>
    <lineage>
        <taxon>Bacteria</taxon>
        <taxon>Bacillati</taxon>
        <taxon>Bacillota</taxon>
        <taxon>Clostridia</taxon>
        <taxon>Lachnospirales</taxon>
        <taxon>Lachnospiraceae</taxon>
        <taxon>Blautia</taxon>
    </lineage>
</organism>
<evidence type="ECO:0000313" key="3">
    <source>
        <dbReference type="EMBL" id="NSF74618.1"/>
    </source>
</evidence>
<keyword evidence="2" id="KW-0175">Coiled coil</keyword>
<dbReference type="Proteomes" id="UP000822152">
    <property type="component" value="Unassembled WGS sequence"/>
</dbReference>
<dbReference type="RefSeq" id="WP_173743963.1">
    <property type="nucleotide sequence ID" value="NZ_JAAIPF010000030.1"/>
</dbReference>
<feature type="coiled-coil region" evidence="2">
    <location>
        <begin position="123"/>
        <end position="196"/>
    </location>
</feature>
<keyword evidence="4" id="KW-1185">Reference proteome</keyword>
<gene>
    <name evidence="3" type="primary">cas5</name>
    <name evidence="3" type="ORF">G4952_12555</name>
</gene>
<comment type="caution">
    <text evidence="3">The sequence shown here is derived from an EMBL/GenBank/DDBJ whole genome shotgun (WGS) entry which is preliminary data.</text>
</comment>
<keyword evidence="1" id="KW-0051">Antiviral defense</keyword>
<evidence type="ECO:0000256" key="2">
    <source>
        <dbReference type="SAM" id="Coils"/>
    </source>
</evidence>
<evidence type="ECO:0000256" key="1">
    <source>
        <dbReference type="ARBA" id="ARBA00023118"/>
    </source>
</evidence>
<dbReference type="EMBL" id="JAAIPF010000030">
    <property type="protein sequence ID" value="NSF74618.1"/>
    <property type="molecule type" value="Genomic_DNA"/>
</dbReference>
<protein>
    <submittedName>
        <fullName evidence="3">CRISPR-associated protein Cas5</fullName>
    </submittedName>
</protein>
<dbReference type="NCBIfam" id="TIGR02593">
    <property type="entry name" value="CRISPR_cas5"/>
    <property type="match status" value="1"/>
</dbReference>
<reference evidence="3 4" key="1">
    <citation type="journal article" date="2020" name="Cell Host Microbe">
        <title>Functional and Genomic Variation between Human-Derived Isolates of Lachnospiraceae Reveals Inter- and Intra-Species Diversity.</title>
        <authorList>
            <person name="Sorbara M.T."/>
            <person name="Littmann E.R."/>
            <person name="Fontana E."/>
            <person name="Moody T.U."/>
            <person name="Kohout C.E."/>
            <person name="Gjonbalaj M."/>
            <person name="Eaton V."/>
            <person name="Seok R."/>
            <person name="Leiner I.M."/>
            <person name="Pamer E.G."/>
        </authorList>
    </citation>
    <scope>NUCLEOTIDE SEQUENCE [LARGE SCALE GENOMIC DNA]</scope>
    <source>
        <strain evidence="3 4">MSK.20.11</strain>
    </source>
</reference>
<accession>A0ABX2GSM4</accession>
<sequence>MKAFRLVIRQTSANYRKPECVDNKMTYPLPPFSTVIGALHKACGYTEYHPMNVSIQGQYESMHREPYTDYCFLNSLQDDRGILVKMKNGEMLSTAFDKVAVAKKPQGNSFRKNITIQVYNETLLKEYQQLKDLNDTISEFKKNRLRPVLNHLKKRKKALAEKRKKAKAAGIPYESVLQRENELKKYEKEIKQRYDEYVRENYTKPISYFRTLTKSMKFYEVLNNIQLIIHIQADDAVLHDLEQHWTDIKSIGRSEDMVDIRQAKVIDLVETGNISATSEYSAYIDSEALKLDEETDERKVYPYKIRNRVKANGTRYYLNKNYELKDGKRIFEKKSVVYISQYGIDKIGNGIYLDQEDGKNYIVNFL</sequence>
<evidence type="ECO:0000313" key="4">
    <source>
        <dbReference type="Proteomes" id="UP000822152"/>
    </source>
</evidence>
<name>A0ABX2GSM4_9FIRM</name>